<dbReference type="EMBL" id="FQUG01000003">
    <property type="protein sequence ID" value="SHE67122.1"/>
    <property type="molecule type" value="Genomic_DNA"/>
</dbReference>
<keyword evidence="8" id="KW-1185">Reference proteome</keyword>
<dbReference type="OrthoDB" id="9808890at2"/>
<dbReference type="PANTHER" id="PTHR47053">
    <property type="entry name" value="MUREIN DD-ENDOPEPTIDASE MEPH-RELATED"/>
    <property type="match status" value="1"/>
</dbReference>
<dbReference type="SUPFAM" id="SSF47090">
    <property type="entry name" value="PGBD-like"/>
    <property type="match status" value="1"/>
</dbReference>
<dbReference type="InterPro" id="IPR036366">
    <property type="entry name" value="PGBDSf"/>
</dbReference>
<keyword evidence="2" id="KW-0645">Protease</keyword>
<dbReference type="InterPro" id="IPR051202">
    <property type="entry name" value="Peptidase_C40"/>
</dbReference>
<evidence type="ECO:0000256" key="5">
    <source>
        <dbReference type="SAM" id="SignalP"/>
    </source>
</evidence>
<feature type="signal peptide" evidence="5">
    <location>
        <begin position="1"/>
        <end position="23"/>
    </location>
</feature>
<proteinExistence type="inferred from homology"/>
<evidence type="ECO:0000313" key="8">
    <source>
        <dbReference type="Proteomes" id="UP000184404"/>
    </source>
</evidence>
<dbReference type="PANTHER" id="PTHR47053:SF1">
    <property type="entry name" value="MUREIN DD-ENDOPEPTIDASE MEPH-RELATED"/>
    <property type="match status" value="1"/>
</dbReference>
<protein>
    <submittedName>
        <fullName evidence="7">Putative peptidoglycan binding domain-containing protein</fullName>
    </submittedName>
</protein>
<sequence length="220" mass="23641">MSKAVRILFVSLLCMCCFSVVSAESFSVGDQGNDVAEIQGALADLGFDVVADGDYGPGTVAAVKEFQASHGMEVDGQVGPSTYSALLGKSMPEVSRGSNYYYRRIVQTAMEYIGVPYVFGGTSPSGFDCSGYVRYVFAHAGIYLPRMADEQYEVGTPVAMSNLRTGDLVFFSTYDYGASHVGIYLSNGNFINASSSRGVAIDSLYSEYWGGCYIGARRVM</sequence>
<dbReference type="Pfam" id="PF00877">
    <property type="entry name" value="NLPC_P60"/>
    <property type="match status" value="1"/>
</dbReference>
<dbReference type="Pfam" id="PF01471">
    <property type="entry name" value="PG_binding_1"/>
    <property type="match status" value="1"/>
</dbReference>
<evidence type="ECO:0000256" key="4">
    <source>
        <dbReference type="ARBA" id="ARBA00022807"/>
    </source>
</evidence>
<evidence type="ECO:0000259" key="6">
    <source>
        <dbReference type="PROSITE" id="PS51935"/>
    </source>
</evidence>
<keyword evidence="3" id="KW-0378">Hydrolase</keyword>
<evidence type="ECO:0000313" key="7">
    <source>
        <dbReference type="EMBL" id="SHE67122.1"/>
    </source>
</evidence>
<dbReference type="InterPro" id="IPR002477">
    <property type="entry name" value="Peptidoglycan-bd-like"/>
</dbReference>
<dbReference type="PROSITE" id="PS51935">
    <property type="entry name" value="NLPC_P60"/>
    <property type="match status" value="1"/>
</dbReference>
<reference evidence="7 8" key="1">
    <citation type="submission" date="2016-11" db="EMBL/GenBank/DDBJ databases">
        <authorList>
            <person name="Jaros S."/>
            <person name="Januszkiewicz K."/>
            <person name="Wedrychowicz H."/>
        </authorList>
    </citation>
    <scope>NUCLEOTIDE SEQUENCE [LARGE SCALE GENOMIC DNA]</scope>
    <source>
        <strain evidence="7 8">DSM 10502</strain>
    </source>
</reference>
<evidence type="ECO:0000256" key="2">
    <source>
        <dbReference type="ARBA" id="ARBA00022670"/>
    </source>
</evidence>
<evidence type="ECO:0000256" key="1">
    <source>
        <dbReference type="ARBA" id="ARBA00007074"/>
    </source>
</evidence>
<keyword evidence="5" id="KW-0732">Signal</keyword>
<dbReference type="InterPro" id="IPR036365">
    <property type="entry name" value="PGBD-like_sf"/>
</dbReference>
<dbReference type="GO" id="GO:0006508">
    <property type="term" value="P:proteolysis"/>
    <property type="evidence" value="ECO:0007669"/>
    <property type="project" value="UniProtKB-KW"/>
</dbReference>
<dbReference type="SUPFAM" id="SSF54001">
    <property type="entry name" value="Cysteine proteinases"/>
    <property type="match status" value="1"/>
</dbReference>
<dbReference type="InterPro" id="IPR000064">
    <property type="entry name" value="NLP_P60_dom"/>
</dbReference>
<dbReference type="Gene3D" id="1.10.101.10">
    <property type="entry name" value="PGBD-like superfamily/PGBD"/>
    <property type="match status" value="1"/>
</dbReference>
<evidence type="ECO:0000256" key="3">
    <source>
        <dbReference type="ARBA" id="ARBA00022801"/>
    </source>
</evidence>
<dbReference type="STRING" id="1123243.SAMN02745190_00979"/>
<keyword evidence="4" id="KW-0788">Thiol protease</keyword>
<feature type="chain" id="PRO_5012251384" evidence="5">
    <location>
        <begin position="24"/>
        <end position="220"/>
    </location>
</feature>
<name>A0A1M4VDZ1_9FIRM</name>
<dbReference type="Gene3D" id="3.90.1720.10">
    <property type="entry name" value="endopeptidase domain like (from Nostoc punctiforme)"/>
    <property type="match status" value="1"/>
</dbReference>
<dbReference type="GO" id="GO:0008234">
    <property type="term" value="F:cysteine-type peptidase activity"/>
    <property type="evidence" value="ECO:0007669"/>
    <property type="project" value="UniProtKB-KW"/>
</dbReference>
<dbReference type="AlphaFoldDB" id="A0A1M4VDZ1"/>
<organism evidence="7 8">
    <name type="scientific">Schwartzia succinivorans DSM 10502</name>
    <dbReference type="NCBI Taxonomy" id="1123243"/>
    <lineage>
        <taxon>Bacteria</taxon>
        <taxon>Bacillati</taxon>
        <taxon>Bacillota</taxon>
        <taxon>Negativicutes</taxon>
        <taxon>Selenomonadales</taxon>
        <taxon>Selenomonadaceae</taxon>
        <taxon>Schwartzia</taxon>
    </lineage>
</organism>
<dbReference type="InterPro" id="IPR038765">
    <property type="entry name" value="Papain-like_cys_pep_sf"/>
</dbReference>
<feature type="domain" description="NlpC/P60" evidence="6">
    <location>
        <begin position="99"/>
        <end position="220"/>
    </location>
</feature>
<comment type="similarity">
    <text evidence="1">Belongs to the peptidase C40 family.</text>
</comment>
<gene>
    <name evidence="7" type="ORF">SAMN02745190_00979</name>
</gene>
<accession>A0A1M4VDZ1</accession>
<dbReference type="Proteomes" id="UP000184404">
    <property type="component" value="Unassembled WGS sequence"/>
</dbReference>